<organism evidence="4 5">
    <name type="scientific">Littorina saxatilis</name>
    <dbReference type="NCBI Taxonomy" id="31220"/>
    <lineage>
        <taxon>Eukaryota</taxon>
        <taxon>Metazoa</taxon>
        <taxon>Spiralia</taxon>
        <taxon>Lophotrochozoa</taxon>
        <taxon>Mollusca</taxon>
        <taxon>Gastropoda</taxon>
        <taxon>Caenogastropoda</taxon>
        <taxon>Littorinimorpha</taxon>
        <taxon>Littorinoidea</taxon>
        <taxon>Littorinidae</taxon>
        <taxon>Littorina</taxon>
    </lineage>
</organism>
<gene>
    <name evidence="4" type="ORF">V1264_005545</name>
</gene>
<keyword evidence="2" id="KW-0472">Membrane</keyword>
<name>A0AAN9G611_9CAEN</name>
<dbReference type="Gene3D" id="1.20.140.150">
    <property type="match status" value="1"/>
</dbReference>
<feature type="region of interest" description="Disordered" evidence="1">
    <location>
        <begin position="204"/>
        <end position="223"/>
    </location>
</feature>
<accession>A0AAN9G611</accession>
<keyword evidence="3" id="KW-0732">Signal</keyword>
<feature type="chain" id="PRO_5042834326" evidence="3">
    <location>
        <begin position="21"/>
        <end position="223"/>
    </location>
</feature>
<proteinExistence type="predicted"/>
<evidence type="ECO:0000313" key="4">
    <source>
        <dbReference type="EMBL" id="KAK7096227.1"/>
    </source>
</evidence>
<evidence type="ECO:0000313" key="5">
    <source>
        <dbReference type="Proteomes" id="UP001374579"/>
    </source>
</evidence>
<sequence>MRDCLMKLVVVYFIVTSVLIDKCAFSPTLLYGEERDNVLTNPPRNVTHGLWEICYQNGDQLSWSCSSFDWLSRVTGSVSDNRTRGIQALGTLTFLAAVLILISPLFLVFCLCCKVNLKVMPFFLVITYLCMGIFGSITWILLHCSFGDDIYLYTYSSQRAYKTQGYGWGGYVFMTGVGMTSMIIPVILCCCCCSSADNKVSGDSRRVQKSEKNDHRRASFVPY</sequence>
<comment type="caution">
    <text evidence="4">The sequence shown here is derived from an EMBL/GenBank/DDBJ whole genome shotgun (WGS) entry which is preliminary data.</text>
</comment>
<feature type="transmembrane region" description="Helical" evidence="2">
    <location>
        <begin position="171"/>
        <end position="196"/>
    </location>
</feature>
<evidence type="ECO:0000256" key="2">
    <source>
        <dbReference type="SAM" id="Phobius"/>
    </source>
</evidence>
<feature type="signal peptide" evidence="3">
    <location>
        <begin position="1"/>
        <end position="20"/>
    </location>
</feature>
<evidence type="ECO:0000256" key="1">
    <source>
        <dbReference type="SAM" id="MobiDB-lite"/>
    </source>
</evidence>
<dbReference type="Proteomes" id="UP001374579">
    <property type="component" value="Unassembled WGS sequence"/>
</dbReference>
<protein>
    <submittedName>
        <fullName evidence="4">Uncharacterized protein</fullName>
    </submittedName>
</protein>
<feature type="transmembrane region" description="Helical" evidence="2">
    <location>
        <begin position="86"/>
        <end position="110"/>
    </location>
</feature>
<reference evidence="4 5" key="1">
    <citation type="submission" date="2024-02" db="EMBL/GenBank/DDBJ databases">
        <title>Chromosome-scale genome assembly of the rough periwinkle Littorina saxatilis.</title>
        <authorList>
            <person name="De Jode A."/>
            <person name="Faria R."/>
            <person name="Formenti G."/>
            <person name="Sims Y."/>
            <person name="Smith T.P."/>
            <person name="Tracey A."/>
            <person name="Wood J.M.D."/>
            <person name="Zagrodzka Z.B."/>
            <person name="Johannesson K."/>
            <person name="Butlin R.K."/>
            <person name="Leder E.H."/>
        </authorList>
    </citation>
    <scope>NUCLEOTIDE SEQUENCE [LARGE SCALE GENOMIC DNA]</scope>
    <source>
        <strain evidence="4">Snail1</strain>
        <tissue evidence="4">Muscle</tissue>
    </source>
</reference>
<keyword evidence="5" id="KW-1185">Reference proteome</keyword>
<dbReference type="AlphaFoldDB" id="A0AAN9G611"/>
<dbReference type="EMBL" id="JBAMIC010000014">
    <property type="protein sequence ID" value="KAK7096227.1"/>
    <property type="molecule type" value="Genomic_DNA"/>
</dbReference>
<evidence type="ECO:0000256" key="3">
    <source>
        <dbReference type="SAM" id="SignalP"/>
    </source>
</evidence>
<feature type="transmembrane region" description="Helical" evidence="2">
    <location>
        <begin position="122"/>
        <end position="142"/>
    </location>
</feature>
<keyword evidence="2" id="KW-1133">Transmembrane helix</keyword>
<feature type="compositionally biased region" description="Basic and acidic residues" evidence="1">
    <location>
        <begin position="204"/>
        <end position="217"/>
    </location>
</feature>
<keyword evidence="2" id="KW-0812">Transmembrane</keyword>